<comment type="similarity">
    <text evidence="1">Belongs to the FHY3/FAR1 family.</text>
</comment>
<dbReference type="AlphaFoldDB" id="A0AAV5F798"/>
<gene>
    <name evidence="3" type="primary">gb19072</name>
    <name evidence="3" type="ORF">PR202_gb19072</name>
</gene>
<keyword evidence="1" id="KW-0539">Nucleus</keyword>
<comment type="subcellular location">
    <subcellularLocation>
        <location evidence="1">Nucleus</location>
    </subcellularLocation>
</comment>
<accession>A0AAV5F798</accession>
<protein>
    <recommendedName>
        <fullName evidence="1">Protein FAR1-RELATED SEQUENCE</fullName>
    </recommendedName>
</protein>
<organism evidence="3 4">
    <name type="scientific">Eleusine coracana subsp. coracana</name>
    <dbReference type="NCBI Taxonomy" id="191504"/>
    <lineage>
        <taxon>Eukaryota</taxon>
        <taxon>Viridiplantae</taxon>
        <taxon>Streptophyta</taxon>
        <taxon>Embryophyta</taxon>
        <taxon>Tracheophyta</taxon>
        <taxon>Spermatophyta</taxon>
        <taxon>Magnoliopsida</taxon>
        <taxon>Liliopsida</taxon>
        <taxon>Poales</taxon>
        <taxon>Poaceae</taxon>
        <taxon>PACMAD clade</taxon>
        <taxon>Chloridoideae</taxon>
        <taxon>Cynodonteae</taxon>
        <taxon>Eleusininae</taxon>
        <taxon>Eleusine</taxon>
    </lineage>
</organism>
<dbReference type="GO" id="GO:0005634">
    <property type="term" value="C:nucleus"/>
    <property type="evidence" value="ECO:0007669"/>
    <property type="project" value="UniProtKB-SubCell"/>
</dbReference>
<keyword evidence="1" id="KW-0479">Metal-binding</keyword>
<keyword evidence="1" id="KW-0862">Zinc</keyword>
<dbReference type="GO" id="GO:0006355">
    <property type="term" value="P:regulation of DNA-templated transcription"/>
    <property type="evidence" value="ECO:0007669"/>
    <property type="project" value="UniProtKB-UniRule"/>
</dbReference>
<evidence type="ECO:0000256" key="1">
    <source>
        <dbReference type="RuleBase" id="RU367018"/>
    </source>
</evidence>
<keyword evidence="4" id="KW-1185">Reference proteome</keyword>
<comment type="caution">
    <text evidence="3">The sequence shown here is derived from an EMBL/GenBank/DDBJ whole genome shotgun (WGS) entry which is preliminary data.</text>
</comment>
<dbReference type="EMBL" id="BQKI01000082">
    <property type="protein sequence ID" value="GJN30738.1"/>
    <property type="molecule type" value="Genomic_DNA"/>
</dbReference>
<feature type="domain" description="MULE transposase" evidence="2">
    <location>
        <begin position="96"/>
        <end position="190"/>
    </location>
</feature>
<keyword evidence="1" id="KW-0863">Zinc-finger</keyword>
<name>A0AAV5F798_ELECO</name>
<reference evidence="3" key="2">
    <citation type="submission" date="2021-12" db="EMBL/GenBank/DDBJ databases">
        <title>Resequencing data analysis of finger millet.</title>
        <authorList>
            <person name="Hatakeyama M."/>
            <person name="Aluri S."/>
            <person name="Balachadran M.T."/>
            <person name="Sivarajan S.R."/>
            <person name="Poveda L."/>
            <person name="Shimizu-Inatsugi R."/>
            <person name="Schlapbach R."/>
            <person name="Sreeman S.M."/>
            <person name="Shimizu K.K."/>
        </authorList>
    </citation>
    <scope>NUCLEOTIDE SEQUENCE</scope>
</reference>
<dbReference type="GO" id="GO:0008270">
    <property type="term" value="F:zinc ion binding"/>
    <property type="evidence" value="ECO:0007669"/>
    <property type="project" value="UniProtKB-UniRule"/>
</dbReference>
<evidence type="ECO:0000259" key="2">
    <source>
        <dbReference type="Pfam" id="PF10551"/>
    </source>
</evidence>
<dbReference type="Proteomes" id="UP001054889">
    <property type="component" value="Unassembled WGS sequence"/>
</dbReference>
<evidence type="ECO:0000313" key="3">
    <source>
        <dbReference type="EMBL" id="GJN30738.1"/>
    </source>
</evidence>
<comment type="function">
    <text evidence="1">Putative transcription activator involved in regulating light control of development.</text>
</comment>
<dbReference type="PANTHER" id="PTHR31669:SF283">
    <property type="entry name" value="PROTEIN FAR1-RELATED SEQUENCE"/>
    <property type="match status" value="1"/>
</dbReference>
<sequence length="354" mass="41418">MAGIRVNKNFNSLVVQAGGYENLQFGEKECRNYLQEERRLRLGAGDADVIYQYFIRMQSKNSNCFHVMDLDEESRLRNVFWANARSRAAYESFSDVVTFDTTYLTNKYDMPFAPFVGVNYHGESILLECALLSNEETKTFEWLFESWLACMSNKPPRAIITDQCRAMQNAIEKIFPNTQHRWCLWHIMEKIPKKLSGYSDYENIKSTLSNTVYDSLTKSDFERDWTAMINTYGLLENEWLNGLYINRYKWVPVFVKDTFWAGMSTTQSSESVNAFFDGYVNSKTTLMLFTEQYDNALRDKVEKENKANAKSFHETIACISYYEIEKQFQLAYTNAKFKEFQVQLRGKLYCSNSS</sequence>
<dbReference type="PANTHER" id="PTHR31669">
    <property type="entry name" value="PROTEIN FAR1-RELATED SEQUENCE 10-RELATED"/>
    <property type="match status" value="1"/>
</dbReference>
<reference evidence="3" key="1">
    <citation type="journal article" date="2018" name="DNA Res.">
        <title>Multiple hybrid de novo genome assembly of finger millet, an orphan allotetraploid crop.</title>
        <authorList>
            <person name="Hatakeyama M."/>
            <person name="Aluri S."/>
            <person name="Balachadran M.T."/>
            <person name="Sivarajan S.R."/>
            <person name="Patrignani A."/>
            <person name="Gruter S."/>
            <person name="Poveda L."/>
            <person name="Shimizu-Inatsugi R."/>
            <person name="Baeten J."/>
            <person name="Francoijs K.J."/>
            <person name="Nataraja K.N."/>
            <person name="Reddy Y.A.N."/>
            <person name="Phadnis S."/>
            <person name="Ravikumar R.L."/>
            <person name="Schlapbach R."/>
            <person name="Sreeman S.M."/>
            <person name="Shimizu K.K."/>
        </authorList>
    </citation>
    <scope>NUCLEOTIDE SEQUENCE</scope>
</reference>
<proteinExistence type="inferred from homology"/>
<dbReference type="InterPro" id="IPR018289">
    <property type="entry name" value="MULE_transposase_dom"/>
</dbReference>
<evidence type="ECO:0000313" key="4">
    <source>
        <dbReference type="Proteomes" id="UP001054889"/>
    </source>
</evidence>
<dbReference type="Pfam" id="PF10551">
    <property type="entry name" value="MULE"/>
    <property type="match status" value="1"/>
</dbReference>
<dbReference type="InterPro" id="IPR031052">
    <property type="entry name" value="FHY3/FAR1"/>
</dbReference>